<dbReference type="STRING" id="683260.SAMN05421874_105192"/>
<accession>A0A1G8ZAI8</accession>
<organism evidence="1 2">
    <name type="scientific">Nonomuraea maritima</name>
    <dbReference type="NCBI Taxonomy" id="683260"/>
    <lineage>
        <taxon>Bacteria</taxon>
        <taxon>Bacillati</taxon>
        <taxon>Actinomycetota</taxon>
        <taxon>Actinomycetes</taxon>
        <taxon>Streptosporangiales</taxon>
        <taxon>Streptosporangiaceae</taxon>
        <taxon>Nonomuraea</taxon>
    </lineage>
</organism>
<protein>
    <submittedName>
        <fullName evidence="1">Uncharacterized protein</fullName>
    </submittedName>
</protein>
<gene>
    <name evidence="1" type="ORF">SAMN05421874_105192</name>
</gene>
<dbReference type="Proteomes" id="UP000198683">
    <property type="component" value="Unassembled WGS sequence"/>
</dbReference>
<dbReference type="EMBL" id="FNFB01000005">
    <property type="protein sequence ID" value="SDK12092.1"/>
    <property type="molecule type" value="Genomic_DNA"/>
</dbReference>
<reference evidence="1 2" key="1">
    <citation type="submission" date="2016-10" db="EMBL/GenBank/DDBJ databases">
        <authorList>
            <person name="de Groot N.N."/>
        </authorList>
    </citation>
    <scope>NUCLEOTIDE SEQUENCE [LARGE SCALE GENOMIC DNA]</scope>
    <source>
        <strain evidence="1 2">CGMCC 4.5681</strain>
    </source>
</reference>
<name>A0A1G8ZAI8_9ACTN</name>
<sequence length="104" mass="11096">MLVVEEGAAGVAGAYAGWEFDVQFGQQATEFQQFGASGISGLDQSAFFADEQFVVQLLGRAEVGEFLFHRGEGPGVRAQASFLGGHVLLIPYGDRVELVLGLPY</sequence>
<evidence type="ECO:0000313" key="1">
    <source>
        <dbReference type="EMBL" id="SDK12092.1"/>
    </source>
</evidence>
<proteinExistence type="predicted"/>
<evidence type="ECO:0000313" key="2">
    <source>
        <dbReference type="Proteomes" id="UP000198683"/>
    </source>
</evidence>
<keyword evidence="2" id="KW-1185">Reference proteome</keyword>
<dbReference type="AlphaFoldDB" id="A0A1G8ZAI8"/>